<reference evidence="1" key="1">
    <citation type="submission" date="2006-07" db="EMBL/GenBank/DDBJ databases">
        <authorList>
            <person name="Qin X."/>
            <person name="Weinstock G.M."/>
        </authorList>
    </citation>
    <scope>NUCLEOTIDE SEQUENCE [LARGE SCALE GENOMIC DNA]</scope>
    <source>
        <strain evidence="1">ATCC 10953</strain>
    </source>
</reference>
<organism evidence="1">
    <name type="scientific">Fusobacterium polymorphum ATCC 10953</name>
    <dbReference type="NCBI Taxonomy" id="393480"/>
    <lineage>
        <taxon>Bacteria</taxon>
        <taxon>Fusobacteriati</taxon>
        <taxon>Fusobacteriota</taxon>
        <taxon>Fusobacteriia</taxon>
        <taxon>Fusobacteriales</taxon>
        <taxon>Fusobacteriaceae</taxon>
        <taxon>Fusobacterium</taxon>
    </lineage>
</organism>
<reference evidence="1" key="2">
    <citation type="submission" date="2007-05" db="EMBL/GenBank/DDBJ databases">
        <title>Genome sequence of Fusobacterium nucleatum subspecies polymorphum - a genetically tractable Fusobacterium.</title>
        <authorList>
            <person name="Karpathy S.E."/>
            <person name="Xiang Q."/>
            <person name="Gioia J."/>
            <person name="Jiang H."/>
            <person name="Liu Y."/>
            <person name="Petrosino J.F."/>
            <person name="Yerrapragada S."/>
            <person name="Fox G.E."/>
            <person name="Kinder Haake S."/>
            <person name="Weinstock G.M."/>
            <person name="Highlander S.K."/>
        </authorList>
    </citation>
    <scope>NUCLEOTIDE SEQUENCE [LARGE SCALE GENOMIC DNA]</scope>
    <source>
        <strain evidence="1">ATCC 10953</strain>
    </source>
</reference>
<accession>A5TTG6</accession>
<dbReference type="HOGENOM" id="CLU_3430839_0_0_0"/>
<evidence type="ECO:0000313" key="1">
    <source>
        <dbReference type="EMBL" id="EDK88191.1"/>
    </source>
</evidence>
<name>A5TTG6_FUSNP</name>
<proteinExistence type="predicted"/>
<gene>
    <name evidence="1" type="ORF">FNP_0379</name>
</gene>
<dbReference type="AlphaFoldDB" id="A5TTG6"/>
<dbReference type="EMBL" id="CM000440">
    <property type="protein sequence ID" value="EDK88191.1"/>
    <property type="molecule type" value="Genomic_DNA"/>
</dbReference>
<dbReference type="Proteomes" id="UP000001921">
    <property type="component" value="Chromosome"/>
</dbReference>
<protein>
    <submittedName>
        <fullName evidence="1">Uncharacterized protein</fullName>
    </submittedName>
</protein>
<sequence length="18" mass="2313">MYFNFIKINKFSEEMEEI</sequence>